<dbReference type="Proteomes" id="UP000823399">
    <property type="component" value="Unassembled WGS sequence"/>
</dbReference>
<name>A0A9P7EWG7_9AGAM</name>
<protein>
    <submittedName>
        <fullName evidence="1">Uncharacterized protein</fullName>
    </submittedName>
</protein>
<proteinExistence type="predicted"/>
<dbReference type="AlphaFoldDB" id="A0A9P7EWG7"/>
<dbReference type="EMBL" id="JABBWM010000078">
    <property type="protein sequence ID" value="KAG2094653.1"/>
    <property type="molecule type" value="Genomic_DNA"/>
</dbReference>
<evidence type="ECO:0000313" key="1">
    <source>
        <dbReference type="EMBL" id="KAG2094653.1"/>
    </source>
</evidence>
<accession>A0A9P7EWG7</accession>
<evidence type="ECO:0000313" key="2">
    <source>
        <dbReference type="Proteomes" id="UP000823399"/>
    </source>
</evidence>
<dbReference type="GeneID" id="64696470"/>
<sequence>MYEDIAFKDAFESIPNRCSDKVLALYMSLKGFHKNLSKTTVESIRSAFKKIDGDTYHGKWHFNEAKQRWEGNPADSADIYDVLSSIKHKAIAEGGDRTHSMAMMKDYMDQAF</sequence>
<organism evidence="1 2">
    <name type="scientific">Suillus discolor</name>
    <dbReference type="NCBI Taxonomy" id="1912936"/>
    <lineage>
        <taxon>Eukaryota</taxon>
        <taxon>Fungi</taxon>
        <taxon>Dikarya</taxon>
        <taxon>Basidiomycota</taxon>
        <taxon>Agaricomycotina</taxon>
        <taxon>Agaricomycetes</taxon>
        <taxon>Agaricomycetidae</taxon>
        <taxon>Boletales</taxon>
        <taxon>Suillineae</taxon>
        <taxon>Suillaceae</taxon>
        <taxon>Suillus</taxon>
    </lineage>
</organism>
<keyword evidence="2" id="KW-1185">Reference proteome</keyword>
<dbReference type="RefSeq" id="XP_041287615.1">
    <property type="nucleotide sequence ID" value="XM_041434211.1"/>
</dbReference>
<dbReference type="OrthoDB" id="2684755at2759"/>
<comment type="caution">
    <text evidence="1">The sequence shown here is derived from an EMBL/GenBank/DDBJ whole genome shotgun (WGS) entry which is preliminary data.</text>
</comment>
<gene>
    <name evidence="1" type="ORF">F5147DRAFT_657126</name>
</gene>
<reference evidence="1" key="1">
    <citation type="journal article" date="2020" name="New Phytol.">
        <title>Comparative genomics reveals dynamic genome evolution in host specialist ectomycorrhizal fungi.</title>
        <authorList>
            <person name="Lofgren L.A."/>
            <person name="Nguyen N.H."/>
            <person name="Vilgalys R."/>
            <person name="Ruytinx J."/>
            <person name="Liao H.L."/>
            <person name="Branco S."/>
            <person name="Kuo A."/>
            <person name="LaButti K."/>
            <person name="Lipzen A."/>
            <person name="Andreopoulos W."/>
            <person name="Pangilinan J."/>
            <person name="Riley R."/>
            <person name="Hundley H."/>
            <person name="Na H."/>
            <person name="Barry K."/>
            <person name="Grigoriev I.V."/>
            <person name="Stajich J.E."/>
            <person name="Kennedy P.G."/>
        </authorList>
    </citation>
    <scope>NUCLEOTIDE SEQUENCE</scope>
    <source>
        <strain evidence="1">FC423</strain>
    </source>
</reference>